<evidence type="ECO:0000256" key="8">
    <source>
        <dbReference type="SAM" id="Phobius"/>
    </source>
</evidence>
<dbReference type="Pfam" id="PF00328">
    <property type="entry name" value="His_Phos_2"/>
    <property type="match status" value="1"/>
</dbReference>
<dbReference type="GO" id="GO:0005794">
    <property type="term" value="C:Golgi apparatus"/>
    <property type="evidence" value="ECO:0007669"/>
    <property type="project" value="TreeGrafter"/>
</dbReference>
<dbReference type="CDD" id="cd07061">
    <property type="entry name" value="HP_HAP_like"/>
    <property type="match status" value="1"/>
</dbReference>
<dbReference type="EMBL" id="CABPRJ010000031">
    <property type="protein sequence ID" value="VVC26364.1"/>
    <property type="molecule type" value="Genomic_DNA"/>
</dbReference>
<dbReference type="AlphaFoldDB" id="A0A5E4M554"/>
<feature type="compositionally biased region" description="Polar residues" evidence="7">
    <location>
        <begin position="87"/>
        <end position="98"/>
    </location>
</feature>
<feature type="compositionally biased region" description="Low complexity" evidence="7">
    <location>
        <begin position="579"/>
        <end position="593"/>
    </location>
</feature>
<sequence>MIIIKYGSVLSVTIIIILVVIKNAIGGNTSGPEAITDNLGPKPPESIPNDDDGIFTTTQDLKKTQITEGSPDETKSKKRGFRKTKVDTSGTGVPNLTSDPTTTDTMLDVDDTMLEDSDDSMDDHLGEHAAVMAGLHKDVHYTNRWIRPTKKLCNAMYLKTSGQKVNYENLVKVCNPPSMIKPGVEGNIGLLNNNFKLQSIIVLTRHGDRGPMYPINNINTIDCGISGDLEYLNYMKEISTFHFLGPFNEFTKLLPTDRYCTPSELTPVGVSQMLKLGRILRTVYSHLLGGISSEDIIIYSTQYNRTVQSALALMYALLPMSVLLKVEFQKSLSYNYCFDHCECPITTNMRDNLKRSSSNRLKTNNAIESSANRMHRIIYGPNEKLNMDPYLLRDSIMTYVCHGEPLPSSENFGSVSLDDVRNLFNYLEQDMVRYATHGLLERYGLLKSYGLAQHIASNLLALIRTGKPRLVVYSGHDLTTQYLLSAFGVLDHHIISPHYASRLVIEIYRDNNTVKDDKNDKDNKNDRNDKDDKNNKEEDSTNGFYFRVVFNGRDVTESVKFCKDNHSLGDDPEDPKGPQDPQDSQYPQDPQVPAHLCPVNLAIKFIKEEYFTLFNVSNFEEACAKKIEELGVPEELEDLEKMDEEA</sequence>
<comment type="catalytic activity">
    <reaction evidence="1">
        <text>a phosphate monoester + H2O = an alcohol + phosphate</text>
        <dbReference type="Rhea" id="RHEA:15017"/>
        <dbReference type="ChEBI" id="CHEBI:15377"/>
        <dbReference type="ChEBI" id="CHEBI:30879"/>
        <dbReference type="ChEBI" id="CHEBI:43474"/>
        <dbReference type="ChEBI" id="CHEBI:67140"/>
        <dbReference type="EC" id="3.1.3.2"/>
    </reaction>
</comment>
<accession>A0A5E4M554</accession>
<dbReference type="Proteomes" id="UP000325440">
    <property type="component" value="Unassembled WGS sequence"/>
</dbReference>
<organism evidence="9 10">
    <name type="scientific">Cinara cedri</name>
    <dbReference type="NCBI Taxonomy" id="506608"/>
    <lineage>
        <taxon>Eukaryota</taxon>
        <taxon>Metazoa</taxon>
        <taxon>Ecdysozoa</taxon>
        <taxon>Arthropoda</taxon>
        <taxon>Hexapoda</taxon>
        <taxon>Insecta</taxon>
        <taxon>Pterygota</taxon>
        <taxon>Neoptera</taxon>
        <taxon>Paraneoptera</taxon>
        <taxon>Hemiptera</taxon>
        <taxon>Sternorrhyncha</taxon>
        <taxon>Aphidomorpha</taxon>
        <taxon>Aphidoidea</taxon>
        <taxon>Aphididae</taxon>
        <taxon>Lachninae</taxon>
        <taxon>Cinara</taxon>
    </lineage>
</organism>
<evidence type="ECO:0000256" key="4">
    <source>
        <dbReference type="ARBA" id="ARBA00036311"/>
    </source>
</evidence>
<dbReference type="PANTHER" id="PTHR11567">
    <property type="entry name" value="ACID PHOSPHATASE-RELATED"/>
    <property type="match status" value="1"/>
</dbReference>
<keyword evidence="3" id="KW-0378">Hydrolase</keyword>
<feature type="compositionally biased region" description="Basic and acidic residues" evidence="7">
    <location>
        <begin position="563"/>
        <end position="577"/>
    </location>
</feature>
<evidence type="ECO:0000256" key="6">
    <source>
        <dbReference type="ARBA" id="ARBA00041499"/>
    </source>
</evidence>
<dbReference type="PROSITE" id="PS00616">
    <property type="entry name" value="HIS_ACID_PHOSPHAT_1"/>
    <property type="match status" value="1"/>
</dbReference>
<dbReference type="PANTHER" id="PTHR11567:SF110">
    <property type="entry name" value="2-PHOSPHOXYLOSE PHOSPHATASE 1"/>
    <property type="match status" value="1"/>
</dbReference>
<feature type="region of interest" description="Disordered" evidence="7">
    <location>
        <begin position="514"/>
        <end position="538"/>
    </location>
</feature>
<dbReference type="GO" id="GO:0003993">
    <property type="term" value="F:acid phosphatase activity"/>
    <property type="evidence" value="ECO:0007669"/>
    <property type="project" value="UniProtKB-EC"/>
</dbReference>
<dbReference type="InterPro" id="IPR029033">
    <property type="entry name" value="His_PPase_superfam"/>
</dbReference>
<keyword evidence="10" id="KW-1185">Reference proteome</keyword>
<evidence type="ECO:0000313" key="9">
    <source>
        <dbReference type="EMBL" id="VVC26364.1"/>
    </source>
</evidence>
<comment type="similarity">
    <text evidence="2">Belongs to the histidine acid phosphatase family.</text>
</comment>
<protein>
    <recommendedName>
        <fullName evidence="5">2-phosphoxylose phosphatase 1</fullName>
    </recommendedName>
    <alternativeName>
        <fullName evidence="6">Acid phosphatase-like protein 2</fullName>
    </alternativeName>
</protein>
<dbReference type="OrthoDB" id="10262962at2759"/>
<dbReference type="GO" id="GO:0050650">
    <property type="term" value="P:chondroitin sulfate proteoglycan biosynthetic process"/>
    <property type="evidence" value="ECO:0007669"/>
    <property type="project" value="TreeGrafter"/>
</dbReference>
<feature type="transmembrane region" description="Helical" evidence="8">
    <location>
        <begin position="7"/>
        <end position="25"/>
    </location>
</feature>
<evidence type="ECO:0000256" key="3">
    <source>
        <dbReference type="ARBA" id="ARBA00022801"/>
    </source>
</evidence>
<feature type="region of interest" description="Disordered" evidence="7">
    <location>
        <begin position="61"/>
        <end position="104"/>
    </location>
</feature>
<feature type="region of interest" description="Disordered" evidence="7">
    <location>
        <begin position="563"/>
        <end position="593"/>
    </location>
</feature>
<keyword evidence="8" id="KW-0472">Membrane</keyword>
<evidence type="ECO:0000256" key="7">
    <source>
        <dbReference type="SAM" id="MobiDB-lite"/>
    </source>
</evidence>
<proteinExistence type="inferred from homology"/>
<name>A0A5E4M554_9HEMI</name>
<evidence type="ECO:0000256" key="5">
    <source>
        <dbReference type="ARBA" id="ARBA00040357"/>
    </source>
</evidence>
<keyword evidence="8" id="KW-1133">Transmembrane helix</keyword>
<comment type="catalytic activity">
    <reaction evidence="4">
        <text>3-O-[beta-D-GlcA-(1-&gt;3)-beta-D-Gal-(1-&gt;3)-beta-D-Gal-(1-&gt;4)-beta-D-2-O-P-Xyl]-L-seryl-[protein] + H2O = 3-O-(beta-D-GlcA-(1-&gt;3)-beta-D-Gal-(1-&gt;3)-beta-D-Gal-(1-&gt;4)-beta-D-Xyl)-L-seryl-[protein] + phosphate</text>
        <dbReference type="Rhea" id="RHEA:56512"/>
        <dbReference type="Rhea" id="RHEA-COMP:12573"/>
        <dbReference type="Rhea" id="RHEA-COMP:14559"/>
        <dbReference type="ChEBI" id="CHEBI:15377"/>
        <dbReference type="ChEBI" id="CHEBI:43474"/>
        <dbReference type="ChEBI" id="CHEBI:132093"/>
        <dbReference type="ChEBI" id="CHEBI:140495"/>
    </reaction>
</comment>
<evidence type="ECO:0000256" key="2">
    <source>
        <dbReference type="ARBA" id="ARBA00005375"/>
    </source>
</evidence>
<dbReference type="SUPFAM" id="SSF53254">
    <property type="entry name" value="Phosphoglycerate mutase-like"/>
    <property type="match status" value="1"/>
</dbReference>
<evidence type="ECO:0000256" key="1">
    <source>
        <dbReference type="ARBA" id="ARBA00000032"/>
    </source>
</evidence>
<dbReference type="InterPro" id="IPR050645">
    <property type="entry name" value="Histidine_acid_phosphatase"/>
</dbReference>
<dbReference type="InterPro" id="IPR000560">
    <property type="entry name" value="His_Pase_clade-2"/>
</dbReference>
<evidence type="ECO:0000313" key="10">
    <source>
        <dbReference type="Proteomes" id="UP000325440"/>
    </source>
</evidence>
<dbReference type="InterPro" id="IPR033379">
    <property type="entry name" value="Acid_Pase_AS"/>
</dbReference>
<dbReference type="Gene3D" id="3.40.50.1240">
    <property type="entry name" value="Phosphoglycerate mutase-like"/>
    <property type="match status" value="1"/>
</dbReference>
<keyword evidence="8" id="KW-0812">Transmembrane</keyword>
<reference evidence="9 10" key="1">
    <citation type="submission" date="2019-08" db="EMBL/GenBank/DDBJ databases">
        <authorList>
            <person name="Alioto T."/>
            <person name="Alioto T."/>
            <person name="Gomez Garrido J."/>
        </authorList>
    </citation>
    <scope>NUCLEOTIDE SEQUENCE [LARGE SCALE GENOMIC DNA]</scope>
</reference>
<gene>
    <name evidence="9" type="ORF">CINCED_3A025728</name>
</gene>
<dbReference type="GO" id="GO:0006024">
    <property type="term" value="P:glycosaminoglycan biosynthetic process"/>
    <property type="evidence" value="ECO:0007669"/>
    <property type="project" value="TreeGrafter"/>
</dbReference>